<comment type="caution">
    <text evidence="2">The sequence shown here is derived from an EMBL/GenBank/DDBJ whole genome shotgun (WGS) entry which is preliminary data.</text>
</comment>
<dbReference type="RefSeq" id="WP_187080909.1">
    <property type="nucleotide sequence ID" value="NZ_JACORU010000002.1"/>
</dbReference>
<organism evidence="2 3">
    <name type="scientific">Ramlibacter albus</name>
    <dbReference type="NCBI Taxonomy" id="2079448"/>
    <lineage>
        <taxon>Bacteria</taxon>
        <taxon>Pseudomonadati</taxon>
        <taxon>Pseudomonadota</taxon>
        <taxon>Betaproteobacteria</taxon>
        <taxon>Burkholderiales</taxon>
        <taxon>Comamonadaceae</taxon>
        <taxon>Ramlibacter</taxon>
    </lineage>
</organism>
<dbReference type="AlphaFoldDB" id="A0A923M7Y5"/>
<reference evidence="2" key="1">
    <citation type="submission" date="2020-08" db="EMBL/GenBank/DDBJ databases">
        <title>Ramlibacter sp. GTP1 16S ribosomal RNA gene genome sequencing and assembly.</title>
        <authorList>
            <person name="Kang M."/>
        </authorList>
    </citation>
    <scope>NUCLEOTIDE SEQUENCE</scope>
    <source>
        <strain evidence="2">GTP1</strain>
    </source>
</reference>
<gene>
    <name evidence="2" type="ORF">H8R02_08260</name>
</gene>
<dbReference type="SUPFAM" id="SSF47598">
    <property type="entry name" value="Ribbon-helix-helix"/>
    <property type="match status" value="1"/>
</dbReference>
<dbReference type="EMBL" id="JACORU010000002">
    <property type="protein sequence ID" value="MBC5764439.1"/>
    <property type="molecule type" value="Genomic_DNA"/>
</dbReference>
<evidence type="ECO:0000313" key="3">
    <source>
        <dbReference type="Proteomes" id="UP000596827"/>
    </source>
</evidence>
<feature type="domain" description="Antitoxin FitA-like ribbon-helix-helix" evidence="1">
    <location>
        <begin position="2"/>
        <end position="37"/>
    </location>
</feature>
<evidence type="ECO:0000259" key="1">
    <source>
        <dbReference type="Pfam" id="PF22513"/>
    </source>
</evidence>
<protein>
    <recommendedName>
        <fullName evidence="1">Antitoxin FitA-like ribbon-helix-helix domain-containing protein</fullName>
    </recommendedName>
</protein>
<dbReference type="Pfam" id="PF22513">
    <property type="entry name" value="FitA-like_RHH"/>
    <property type="match status" value="1"/>
</dbReference>
<dbReference type="Proteomes" id="UP000596827">
    <property type="component" value="Unassembled WGS sequence"/>
</dbReference>
<dbReference type="InterPro" id="IPR010985">
    <property type="entry name" value="Ribbon_hlx_hlx"/>
</dbReference>
<evidence type="ECO:0000313" key="2">
    <source>
        <dbReference type="EMBL" id="MBC5764439.1"/>
    </source>
</evidence>
<accession>A0A923M7Y5</accession>
<dbReference type="GO" id="GO:0006355">
    <property type="term" value="P:regulation of DNA-templated transcription"/>
    <property type="evidence" value="ECO:0007669"/>
    <property type="project" value="InterPro"/>
</dbReference>
<proteinExistence type="predicted"/>
<dbReference type="InterPro" id="IPR053853">
    <property type="entry name" value="FitA-like_RHH"/>
</dbReference>
<sequence>MAAISIRGLDEKALARLKHRAQRERISLNALAVRLLEGQGSARPEPPKPRTYDDLDSLAGTWKAADAKAFEEAIAPFCEVDESLWK</sequence>
<keyword evidence="3" id="KW-1185">Reference proteome</keyword>
<name>A0A923M7Y5_9BURK</name>